<feature type="non-terminal residue" evidence="2">
    <location>
        <position position="1"/>
    </location>
</feature>
<feature type="non-terminal residue" evidence="2">
    <location>
        <position position="79"/>
    </location>
</feature>
<dbReference type="EMBL" id="BKCJ011884877">
    <property type="protein sequence ID" value="GFD60952.1"/>
    <property type="molecule type" value="Genomic_DNA"/>
</dbReference>
<proteinExistence type="predicted"/>
<organism evidence="2">
    <name type="scientific">Tanacetum cinerariifolium</name>
    <name type="common">Dalmatian daisy</name>
    <name type="synonym">Chrysanthemum cinerariifolium</name>
    <dbReference type="NCBI Taxonomy" id="118510"/>
    <lineage>
        <taxon>Eukaryota</taxon>
        <taxon>Viridiplantae</taxon>
        <taxon>Streptophyta</taxon>
        <taxon>Embryophyta</taxon>
        <taxon>Tracheophyta</taxon>
        <taxon>Spermatophyta</taxon>
        <taxon>Magnoliopsida</taxon>
        <taxon>eudicotyledons</taxon>
        <taxon>Gunneridae</taxon>
        <taxon>Pentapetalae</taxon>
        <taxon>asterids</taxon>
        <taxon>campanulids</taxon>
        <taxon>Asterales</taxon>
        <taxon>Asteraceae</taxon>
        <taxon>Asteroideae</taxon>
        <taxon>Anthemideae</taxon>
        <taxon>Anthemidinae</taxon>
        <taxon>Tanacetum</taxon>
    </lineage>
</organism>
<protein>
    <submittedName>
        <fullName evidence="2">Uncharacterized protein</fullName>
    </submittedName>
</protein>
<sequence length="79" mass="8355">APPADQFQPQQIDHARTERRTGAGEPSCEGHDNRRSAPGGSQGDEMAGDERIAGQHLAGGIDQEQPDRLAIPDIDIGKG</sequence>
<accession>A0A699XLQ5</accession>
<dbReference type="AlphaFoldDB" id="A0A699XLQ5"/>
<feature type="region of interest" description="Disordered" evidence="1">
    <location>
        <begin position="1"/>
        <end position="79"/>
    </location>
</feature>
<evidence type="ECO:0000313" key="2">
    <source>
        <dbReference type="EMBL" id="GFD60952.1"/>
    </source>
</evidence>
<reference evidence="2" key="1">
    <citation type="journal article" date="2019" name="Sci. Rep.">
        <title>Draft genome of Tanacetum cinerariifolium, the natural source of mosquito coil.</title>
        <authorList>
            <person name="Yamashiro T."/>
            <person name="Shiraishi A."/>
            <person name="Satake H."/>
            <person name="Nakayama K."/>
        </authorList>
    </citation>
    <scope>NUCLEOTIDE SEQUENCE</scope>
</reference>
<feature type="compositionally biased region" description="Basic and acidic residues" evidence="1">
    <location>
        <begin position="13"/>
        <end position="35"/>
    </location>
</feature>
<comment type="caution">
    <text evidence="2">The sequence shown here is derived from an EMBL/GenBank/DDBJ whole genome shotgun (WGS) entry which is preliminary data.</text>
</comment>
<gene>
    <name evidence="2" type="ORF">Tci_932921</name>
</gene>
<name>A0A699XLQ5_TANCI</name>
<evidence type="ECO:0000256" key="1">
    <source>
        <dbReference type="SAM" id="MobiDB-lite"/>
    </source>
</evidence>